<dbReference type="CDD" id="cd09272">
    <property type="entry name" value="RNase_HI_RT_Ty1"/>
    <property type="match status" value="1"/>
</dbReference>
<reference evidence="3" key="2">
    <citation type="submission" date="2025-08" db="UniProtKB">
        <authorList>
            <consortium name="RefSeq"/>
        </authorList>
    </citation>
    <scope>IDENTIFICATION</scope>
    <source>
        <tissue evidence="3">Leaf</tissue>
    </source>
</reference>
<accession>A0ABM3R935</accession>
<organism evidence="2 3">
    <name type="scientific">Spinacia oleracea</name>
    <name type="common">Spinach</name>
    <dbReference type="NCBI Taxonomy" id="3562"/>
    <lineage>
        <taxon>Eukaryota</taxon>
        <taxon>Viridiplantae</taxon>
        <taxon>Streptophyta</taxon>
        <taxon>Embryophyta</taxon>
        <taxon>Tracheophyta</taxon>
        <taxon>Spermatophyta</taxon>
        <taxon>Magnoliopsida</taxon>
        <taxon>eudicotyledons</taxon>
        <taxon>Gunneridae</taxon>
        <taxon>Pentapetalae</taxon>
        <taxon>Caryophyllales</taxon>
        <taxon>Chenopodiaceae</taxon>
        <taxon>Chenopodioideae</taxon>
        <taxon>Anserineae</taxon>
        <taxon>Spinacia</taxon>
    </lineage>
</organism>
<sequence>MNKEIEALTSNDTWGICVLLIGKKAIGCKWVYKVKPKKDGSVERYKAWLVVHQVDINNAFLHGDLTEEVYMKVPDGIPNSDNKVCKLRKSLYGLKQASRQWVQTGVILTQSKFTRELPAECGMNVSKSAKTPLPVKLKLISLDDVPYADPTQYRCLLVKEFPYNLLHNWFLEAYCDSDWAACPDTRRYVTGYVMLLGNSPISWKSKKQSTISWSSSEAEYRAMAAAASEIT</sequence>
<evidence type="ECO:0000259" key="1">
    <source>
        <dbReference type="Pfam" id="PF07727"/>
    </source>
</evidence>
<evidence type="ECO:0000313" key="3">
    <source>
        <dbReference type="RefSeq" id="XP_056692116.1"/>
    </source>
</evidence>
<dbReference type="RefSeq" id="XP_056692116.1">
    <property type="nucleotide sequence ID" value="XM_056836138.1"/>
</dbReference>
<proteinExistence type="predicted"/>
<dbReference type="PANTHER" id="PTHR11439">
    <property type="entry name" value="GAG-POL-RELATED RETROTRANSPOSON"/>
    <property type="match status" value="1"/>
</dbReference>
<dbReference type="PANTHER" id="PTHR11439:SF498">
    <property type="entry name" value="DNAK FAMILY PROTEIN"/>
    <property type="match status" value="1"/>
</dbReference>
<dbReference type="InterPro" id="IPR043502">
    <property type="entry name" value="DNA/RNA_pol_sf"/>
</dbReference>
<dbReference type="SUPFAM" id="SSF56672">
    <property type="entry name" value="DNA/RNA polymerases"/>
    <property type="match status" value="1"/>
</dbReference>
<dbReference type="Proteomes" id="UP000813463">
    <property type="component" value="Chromosome 2"/>
</dbReference>
<dbReference type="Pfam" id="PF07727">
    <property type="entry name" value="RVT_2"/>
    <property type="match status" value="1"/>
</dbReference>
<gene>
    <name evidence="3" type="primary">LOC110789425</name>
</gene>
<dbReference type="InterPro" id="IPR013103">
    <property type="entry name" value="RVT_2"/>
</dbReference>
<reference evidence="2" key="1">
    <citation type="journal article" date="2021" name="Nat. Commun.">
        <title>Genomic analyses provide insights into spinach domestication and the genetic basis of agronomic traits.</title>
        <authorList>
            <person name="Cai X."/>
            <person name="Sun X."/>
            <person name="Xu C."/>
            <person name="Sun H."/>
            <person name="Wang X."/>
            <person name="Ge C."/>
            <person name="Zhang Z."/>
            <person name="Wang Q."/>
            <person name="Fei Z."/>
            <person name="Jiao C."/>
            <person name="Wang Q."/>
        </authorList>
    </citation>
    <scope>NUCLEOTIDE SEQUENCE [LARGE SCALE GENOMIC DNA]</scope>
    <source>
        <strain evidence="2">cv. Varoflay</strain>
    </source>
</reference>
<dbReference type="GeneID" id="110789425"/>
<keyword evidence="2" id="KW-1185">Reference proteome</keyword>
<name>A0ABM3R935_SPIOL</name>
<evidence type="ECO:0000313" key="2">
    <source>
        <dbReference type="Proteomes" id="UP000813463"/>
    </source>
</evidence>
<feature type="domain" description="Reverse transcriptase Ty1/copia-type" evidence="1">
    <location>
        <begin position="50"/>
        <end position="130"/>
    </location>
</feature>
<protein>
    <submittedName>
        <fullName evidence="3">Uncharacterized mitochondrial protein AtMg00810-like</fullName>
    </submittedName>
</protein>